<evidence type="ECO:0000313" key="2">
    <source>
        <dbReference type="Proteomes" id="UP001732700"/>
    </source>
</evidence>
<dbReference type="Proteomes" id="UP001732700">
    <property type="component" value="Chromosome 6C"/>
</dbReference>
<name>A0ACD5YX78_AVESA</name>
<organism evidence="1 2">
    <name type="scientific">Avena sativa</name>
    <name type="common">Oat</name>
    <dbReference type="NCBI Taxonomy" id="4498"/>
    <lineage>
        <taxon>Eukaryota</taxon>
        <taxon>Viridiplantae</taxon>
        <taxon>Streptophyta</taxon>
        <taxon>Embryophyta</taxon>
        <taxon>Tracheophyta</taxon>
        <taxon>Spermatophyta</taxon>
        <taxon>Magnoliopsida</taxon>
        <taxon>Liliopsida</taxon>
        <taxon>Poales</taxon>
        <taxon>Poaceae</taxon>
        <taxon>BOP clade</taxon>
        <taxon>Pooideae</taxon>
        <taxon>Poodae</taxon>
        <taxon>Poeae</taxon>
        <taxon>Poeae Chloroplast Group 1 (Aveneae type)</taxon>
        <taxon>Aveninae</taxon>
        <taxon>Avena</taxon>
    </lineage>
</organism>
<sequence>MRPSEERRVAGGGVQAGEKGWKADKGRQQARRPTSGRRGARMADQLSSFPFPDLEIDERNKRPHQEIRMQHGVVRNLDHRMSKRTTKSVSRARWNHQMKTFLIELLKDYDVPGYRTQNAWSTEAWNSITNRLNQKFGLSLAVVQVKQKEQDLKKDFRTVKDLVGESGFGWDPNRMMVVAPNEVWETFGERMNKDAIRWRDKSFPYFDDLFVLYEGRYAEGKNRHGMDHYASKAKQPSHGPPSVHSPSQSVDIHTEPSLPSHGVGQPDLNLPLDDEDEIGVSEFSQQQCSSRPPM</sequence>
<evidence type="ECO:0000313" key="1">
    <source>
        <dbReference type="EnsemblPlants" id="AVESA.00010b.r2.6CG1082130.1.CDS"/>
    </source>
</evidence>
<accession>A0ACD5YX78</accession>
<reference evidence="1" key="1">
    <citation type="submission" date="2021-05" db="EMBL/GenBank/DDBJ databases">
        <authorList>
            <person name="Scholz U."/>
            <person name="Mascher M."/>
            <person name="Fiebig A."/>
        </authorList>
    </citation>
    <scope>NUCLEOTIDE SEQUENCE [LARGE SCALE GENOMIC DNA]</scope>
</reference>
<dbReference type="EnsemblPlants" id="AVESA.00010b.r2.6CG1082130.1">
    <property type="protein sequence ID" value="AVESA.00010b.r2.6CG1082130.1.CDS"/>
    <property type="gene ID" value="AVESA.00010b.r2.6CG1082130"/>
</dbReference>
<reference evidence="1" key="2">
    <citation type="submission" date="2025-09" db="UniProtKB">
        <authorList>
            <consortium name="EnsemblPlants"/>
        </authorList>
    </citation>
    <scope>IDENTIFICATION</scope>
</reference>
<protein>
    <submittedName>
        <fullName evidence="1">Uncharacterized protein</fullName>
    </submittedName>
</protein>
<proteinExistence type="predicted"/>
<keyword evidence="2" id="KW-1185">Reference proteome</keyword>